<dbReference type="PANTHER" id="PTHR43540">
    <property type="entry name" value="PEROXYUREIDOACRYLATE/UREIDOACRYLATE AMIDOHYDROLASE-RELATED"/>
    <property type="match status" value="1"/>
</dbReference>
<name>A0ABY0P1N0_9HYPH</name>
<proteinExistence type="predicted"/>
<protein>
    <submittedName>
        <fullName evidence="3">Nicotinamidase-related amidase</fullName>
    </submittedName>
</protein>
<dbReference type="InterPro" id="IPR036380">
    <property type="entry name" value="Isochorismatase-like_sf"/>
</dbReference>
<evidence type="ECO:0000259" key="2">
    <source>
        <dbReference type="Pfam" id="PF00857"/>
    </source>
</evidence>
<dbReference type="Gene3D" id="3.40.50.850">
    <property type="entry name" value="Isochorismatase-like"/>
    <property type="match status" value="1"/>
</dbReference>
<keyword evidence="4" id="KW-1185">Reference proteome</keyword>
<dbReference type="RefSeq" id="WP_162766371.1">
    <property type="nucleotide sequence ID" value="NZ_FNBZ01000003.1"/>
</dbReference>
<gene>
    <name evidence="3" type="ORF">SAMN05421844_103240</name>
</gene>
<dbReference type="Proteomes" id="UP000199468">
    <property type="component" value="Unassembled WGS sequence"/>
</dbReference>
<evidence type="ECO:0000313" key="3">
    <source>
        <dbReference type="EMBL" id="SDG22213.1"/>
    </source>
</evidence>
<dbReference type="PANTHER" id="PTHR43540:SF7">
    <property type="entry name" value="ISOCHORISMATASE FAMILY PROTEIN YECD"/>
    <property type="match status" value="1"/>
</dbReference>
<dbReference type="InterPro" id="IPR000868">
    <property type="entry name" value="Isochorismatase-like_dom"/>
</dbReference>
<organism evidence="3 4">
    <name type="scientific">Bosea robiniae</name>
    <dbReference type="NCBI Taxonomy" id="1036780"/>
    <lineage>
        <taxon>Bacteria</taxon>
        <taxon>Pseudomonadati</taxon>
        <taxon>Pseudomonadota</taxon>
        <taxon>Alphaproteobacteria</taxon>
        <taxon>Hyphomicrobiales</taxon>
        <taxon>Boseaceae</taxon>
        <taxon>Bosea</taxon>
    </lineage>
</organism>
<feature type="domain" description="Isochorismatase-like" evidence="2">
    <location>
        <begin position="11"/>
        <end position="186"/>
    </location>
</feature>
<accession>A0ABY0P1N0</accession>
<reference evidence="3 4" key="1">
    <citation type="submission" date="2016-10" db="EMBL/GenBank/DDBJ databases">
        <authorList>
            <person name="Varghese N."/>
            <person name="Submissions S."/>
        </authorList>
    </citation>
    <scope>NUCLEOTIDE SEQUENCE [LARGE SCALE GENOMIC DNA]</scope>
    <source>
        <strain evidence="3 4">DSM 26672</strain>
    </source>
</reference>
<dbReference type="InterPro" id="IPR050272">
    <property type="entry name" value="Isochorismatase-like_hydrls"/>
</dbReference>
<keyword evidence="1" id="KW-0378">Hydrolase</keyword>
<dbReference type="Pfam" id="PF00857">
    <property type="entry name" value="Isochorismatase"/>
    <property type="match status" value="1"/>
</dbReference>
<comment type="caution">
    <text evidence="3">The sequence shown here is derived from an EMBL/GenBank/DDBJ whole genome shotgun (WGS) entry which is preliminary data.</text>
</comment>
<dbReference type="CDD" id="cd00431">
    <property type="entry name" value="cysteine_hydrolases"/>
    <property type="match status" value="1"/>
</dbReference>
<evidence type="ECO:0000256" key="1">
    <source>
        <dbReference type="ARBA" id="ARBA00022801"/>
    </source>
</evidence>
<dbReference type="EMBL" id="FNBZ01000003">
    <property type="protein sequence ID" value="SDG22213.1"/>
    <property type="molecule type" value="Genomic_DNA"/>
</dbReference>
<dbReference type="SUPFAM" id="SSF52499">
    <property type="entry name" value="Isochorismatase-like hydrolases"/>
    <property type="match status" value="1"/>
</dbReference>
<evidence type="ECO:0000313" key="4">
    <source>
        <dbReference type="Proteomes" id="UP000199468"/>
    </source>
</evidence>
<sequence>MTDTLFDAKTTALVSIDMQTSVAHHAAAPHSATEVVARIASMIEPARAAGALPVFVRTTFLPDESDNLGPNLDVKRPRYPHRIENWDQLVPEMDRRINEPVVNKKSFNAFYGSDLDLQLRRRGIKTIVLAGISTNFGVEGTGRNAYDHGYDVIFVRDAMAAGTAEAHEASLKYVFPYIGRVRSTDEIIAAFKAQA</sequence>